<sequence>MFKFLVENHSLYTLFKLHWVIFFLIISSLYRKKVVQSPLYSVTKNQKYYFMIAIILLLLLKATPFDVIATQYLFSAHTLQLSLTYFVVIPLLILSFPTNFWRQYIWNHRTKFALNILAHPWLTLITFNGLLTLYFIPAVFNVVHMNFFLSFIVQVILFINAIFMWWVMINPVPEIKGLDYLLRALYIFLASLALFPIGFFYVIIQHAYFPMYLPIEGAIIPALTLIYDQQAAGGILKITQLASYSFALLFILMKWGKLEEAKEGQVEEENIRYVRGVVIHLDKKKR</sequence>
<keyword evidence="3 6" id="KW-0812">Transmembrane</keyword>
<evidence type="ECO:0000256" key="5">
    <source>
        <dbReference type="ARBA" id="ARBA00023136"/>
    </source>
</evidence>
<keyword evidence="8" id="KW-1185">Reference proteome</keyword>
<protein>
    <submittedName>
        <fullName evidence="7">Cytochrome c oxidase assembly factor CtaG</fullName>
    </submittedName>
</protein>
<accession>A0A2V3VHQ3</accession>
<dbReference type="EMBL" id="QJJQ01000029">
    <property type="protein sequence ID" value="PXW80358.1"/>
    <property type="molecule type" value="Genomic_DNA"/>
</dbReference>
<feature type="transmembrane region" description="Helical" evidence="6">
    <location>
        <begin position="180"/>
        <end position="204"/>
    </location>
</feature>
<evidence type="ECO:0000256" key="3">
    <source>
        <dbReference type="ARBA" id="ARBA00022692"/>
    </source>
</evidence>
<feature type="transmembrane region" description="Helical" evidence="6">
    <location>
        <begin position="80"/>
        <end position="100"/>
    </location>
</feature>
<reference evidence="7 8" key="1">
    <citation type="submission" date="2018-05" db="EMBL/GenBank/DDBJ databases">
        <title>Genomic Encyclopedia of Type Strains, Phase IV (KMG-IV): sequencing the most valuable type-strain genomes for metagenomic binning, comparative biology and taxonomic classification.</title>
        <authorList>
            <person name="Goeker M."/>
        </authorList>
    </citation>
    <scope>NUCLEOTIDE SEQUENCE [LARGE SCALE GENOMIC DNA]</scope>
    <source>
        <strain evidence="7 8">DSM 28556</strain>
    </source>
</reference>
<keyword evidence="2" id="KW-1003">Cell membrane</keyword>
<evidence type="ECO:0000256" key="2">
    <source>
        <dbReference type="ARBA" id="ARBA00022475"/>
    </source>
</evidence>
<dbReference type="RefSeq" id="WP_110397646.1">
    <property type="nucleotide sequence ID" value="NZ_JBHUHB010000001.1"/>
</dbReference>
<evidence type="ECO:0000313" key="7">
    <source>
        <dbReference type="EMBL" id="PXW80358.1"/>
    </source>
</evidence>
<dbReference type="Pfam" id="PF09678">
    <property type="entry name" value="Caa3_CtaG"/>
    <property type="match status" value="1"/>
</dbReference>
<evidence type="ECO:0000256" key="1">
    <source>
        <dbReference type="ARBA" id="ARBA00004651"/>
    </source>
</evidence>
<dbReference type="Proteomes" id="UP000247978">
    <property type="component" value="Unassembled WGS sequence"/>
</dbReference>
<gene>
    <name evidence="7" type="ORF">DFR56_12912</name>
</gene>
<proteinExistence type="predicted"/>
<evidence type="ECO:0000256" key="4">
    <source>
        <dbReference type="ARBA" id="ARBA00022989"/>
    </source>
</evidence>
<dbReference type="AlphaFoldDB" id="A0A2V3VHQ3"/>
<keyword evidence="5 6" id="KW-0472">Membrane</keyword>
<feature type="transmembrane region" description="Helical" evidence="6">
    <location>
        <begin position="12"/>
        <end position="30"/>
    </location>
</feature>
<dbReference type="OrthoDB" id="2936396at2"/>
<evidence type="ECO:0000256" key="6">
    <source>
        <dbReference type="SAM" id="Phobius"/>
    </source>
</evidence>
<organism evidence="7 8">
    <name type="scientific">Pseudogracilibacillus auburnensis</name>
    <dbReference type="NCBI Taxonomy" id="1494959"/>
    <lineage>
        <taxon>Bacteria</taxon>
        <taxon>Bacillati</taxon>
        <taxon>Bacillota</taxon>
        <taxon>Bacilli</taxon>
        <taxon>Bacillales</taxon>
        <taxon>Bacillaceae</taxon>
        <taxon>Pseudogracilibacillus</taxon>
    </lineage>
</organism>
<keyword evidence="4 6" id="KW-1133">Transmembrane helix</keyword>
<feature type="transmembrane region" description="Helical" evidence="6">
    <location>
        <begin position="148"/>
        <end position="168"/>
    </location>
</feature>
<comment type="subcellular location">
    <subcellularLocation>
        <location evidence="1">Cell membrane</location>
        <topology evidence="1">Multi-pass membrane protein</topology>
    </subcellularLocation>
</comment>
<comment type="caution">
    <text evidence="7">The sequence shown here is derived from an EMBL/GenBank/DDBJ whole genome shotgun (WGS) entry which is preliminary data.</text>
</comment>
<feature type="transmembrane region" description="Helical" evidence="6">
    <location>
        <begin position="50"/>
        <end position="74"/>
    </location>
</feature>
<feature type="transmembrane region" description="Helical" evidence="6">
    <location>
        <begin position="112"/>
        <end position="136"/>
    </location>
</feature>
<dbReference type="InterPro" id="IPR019108">
    <property type="entry name" value="Caa3_assmbl_CtaG-rel"/>
</dbReference>
<evidence type="ECO:0000313" key="8">
    <source>
        <dbReference type="Proteomes" id="UP000247978"/>
    </source>
</evidence>
<name>A0A2V3VHQ3_9BACI</name>
<feature type="transmembrane region" description="Helical" evidence="6">
    <location>
        <begin position="231"/>
        <end position="252"/>
    </location>
</feature>
<dbReference type="GO" id="GO:0005886">
    <property type="term" value="C:plasma membrane"/>
    <property type="evidence" value="ECO:0007669"/>
    <property type="project" value="UniProtKB-SubCell"/>
</dbReference>